<accession>A0A061SK59</accession>
<keyword evidence="2" id="KW-1185">Reference proteome</keyword>
<dbReference type="EMBL" id="JEMU01000015">
    <property type="protein sequence ID" value="KAJ02101.1"/>
    <property type="molecule type" value="Genomic_DNA"/>
</dbReference>
<gene>
    <name evidence="1" type="ORF">PM02_16220</name>
</gene>
<evidence type="ECO:0000313" key="1">
    <source>
        <dbReference type="EMBL" id="KAJ02101.1"/>
    </source>
</evidence>
<reference evidence="1 2" key="1">
    <citation type="journal article" date="2014" name="Genome Announc.">
        <title>Draft Genome Sequences of Two Isolates of the Roseobacter Group, Sulfitobacter sp. Strains 3SOLIMAR09 and 1FIGIMAR09, from Harbors of Mallorca Island (Mediterranean Sea).</title>
        <authorList>
            <person name="Mas-Llado M."/>
            <person name="Pina-Villalonga J.M."/>
            <person name="Brunet-Galmes I."/>
            <person name="Nogales B."/>
            <person name="Bosch R."/>
        </authorList>
    </citation>
    <scope>NUCLEOTIDE SEQUENCE [LARGE SCALE GENOMIC DNA]</scope>
    <source>
        <strain evidence="1 2">1FIGIMAR09</strain>
    </source>
</reference>
<dbReference type="STRING" id="83219.PM02_16220"/>
<dbReference type="AlphaFoldDB" id="A0A061SK59"/>
<dbReference type="Proteomes" id="UP000027337">
    <property type="component" value="Unassembled WGS sequence"/>
</dbReference>
<comment type="caution">
    <text evidence="1">The sequence shown here is derived from an EMBL/GenBank/DDBJ whole genome shotgun (WGS) entry which is preliminary data.</text>
</comment>
<name>A0A061SK59_9RHOB</name>
<protein>
    <submittedName>
        <fullName evidence="1">Uncharacterized protein</fullName>
    </submittedName>
</protein>
<sequence>MPTLSCNELRTKVSHGTIIRPDNTLLSQGSRAWRRYAPTCQYALHDPDQAADTPKGSALMPALYLYANPTELWQW</sequence>
<proteinExistence type="predicted"/>
<evidence type="ECO:0000313" key="2">
    <source>
        <dbReference type="Proteomes" id="UP000027337"/>
    </source>
</evidence>
<organism evidence="1 2">
    <name type="scientific">Sulfitobacter mediterraneus</name>
    <dbReference type="NCBI Taxonomy" id="83219"/>
    <lineage>
        <taxon>Bacteria</taxon>
        <taxon>Pseudomonadati</taxon>
        <taxon>Pseudomonadota</taxon>
        <taxon>Alphaproteobacteria</taxon>
        <taxon>Rhodobacterales</taxon>
        <taxon>Roseobacteraceae</taxon>
        <taxon>Sulfitobacter</taxon>
    </lineage>
</organism>